<protein>
    <submittedName>
        <fullName evidence="2">Uncharacterized protein</fullName>
    </submittedName>
</protein>
<feature type="region of interest" description="Disordered" evidence="1">
    <location>
        <begin position="40"/>
        <end position="92"/>
    </location>
</feature>
<name>A0A812EF48_ACAPH</name>
<dbReference type="OrthoDB" id="6279146at2759"/>
<sequence>MAQLKYTPPRQSSPAIHVPQQLQDCEFIFVQMTRVKPAFLEKSPRETEPVSTHPEPSPASTTTQSQPSKPRSEPIPESPITPPKQTRLGRKVTFPKNVTAFSCMNRHTYIPETSRQFLTGLGEQEASLFATLTLPVKSTKPSSFSGLTSECHSITTLRGSTQLTPAPPSVPAASSTPAASSSLQLTPAALY</sequence>
<evidence type="ECO:0000313" key="2">
    <source>
        <dbReference type="EMBL" id="CAE1321302.1"/>
    </source>
</evidence>
<organism evidence="2 3">
    <name type="scientific">Acanthosepion pharaonis</name>
    <name type="common">Pharaoh cuttlefish</name>
    <name type="synonym">Sepia pharaonis</name>
    <dbReference type="NCBI Taxonomy" id="158019"/>
    <lineage>
        <taxon>Eukaryota</taxon>
        <taxon>Metazoa</taxon>
        <taxon>Spiralia</taxon>
        <taxon>Lophotrochozoa</taxon>
        <taxon>Mollusca</taxon>
        <taxon>Cephalopoda</taxon>
        <taxon>Coleoidea</taxon>
        <taxon>Decapodiformes</taxon>
        <taxon>Sepiida</taxon>
        <taxon>Sepiina</taxon>
        <taxon>Sepiidae</taxon>
        <taxon>Acanthosepion</taxon>
    </lineage>
</organism>
<reference evidence="2" key="1">
    <citation type="submission" date="2021-01" db="EMBL/GenBank/DDBJ databases">
        <authorList>
            <person name="Li R."/>
            <person name="Bekaert M."/>
        </authorList>
    </citation>
    <scope>NUCLEOTIDE SEQUENCE</scope>
    <source>
        <strain evidence="2">Farmed</strain>
    </source>
</reference>
<accession>A0A812EF48</accession>
<keyword evidence="3" id="KW-1185">Reference proteome</keyword>
<evidence type="ECO:0000313" key="3">
    <source>
        <dbReference type="Proteomes" id="UP000597762"/>
    </source>
</evidence>
<proteinExistence type="predicted"/>
<dbReference type="AlphaFoldDB" id="A0A812EF48"/>
<dbReference type="Proteomes" id="UP000597762">
    <property type="component" value="Unassembled WGS sequence"/>
</dbReference>
<comment type="caution">
    <text evidence="2">The sequence shown here is derived from an EMBL/GenBank/DDBJ whole genome shotgun (WGS) entry which is preliminary data.</text>
</comment>
<evidence type="ECO:0000256" key="1">
    <source>
        <dbReference type="SAM" id="MobiDB-lite"/>
    </source>
</evidence>
<gene>
    <name evidence="2" type="ORF">SPHA_71392</name>
</gene>
<dbReference type="EMBL" id="CAHIKZ030005227">
    <property type="protein sequence ID" value="CAE1321302.1"/>
    <property type="molecule type" value="Genomic_DNA"/>
</dbReference>
<feature type="compositionally biased region" description="Low complexity" evidence="1">
    <location>
        <begin position="58"/>
        <end position="69"/>
    </location>
</feature>